<name>A0A1G2HKR8_9BACT</name>
<gene>
    <name evidence="1" type="ORF">A2639_02845</name>
</gene>
<dbReference type="EMBL" id="MHOL01000007">
    <property type="protein sequence ID" value="OGZ63072.1"/>
    <property type="molecule type" value="Genomic_DNA"/>
</dbReference>
<dbReference type="Proteomes" id="UP000178991">
    <property type="component" value="Unassembled WGS sequence"/>
</dbReference>
<reference evidence="1 2" key="1">
    <citation type="journal article" date="2016" name="Nat. Commun.">
        <title>Thousands of microbial genomes shed light on interconnected biogeochemical processes in an aquifer system.</title>
        <authorList>
            <person name="Anantharaman K."/>
            <person name="Brown C.T."/>
            <person name="Hug L.A."/>
            <person name="Sharon I."/>
            <person name="Castelle C.J."/>
            <person name="Probst A.J."/>
            <person name="Thomas B.C."/>
            <person name="Singh A."/>
            <person name="Wilkins M.J."/>
            <person name="Karaoz U."/>
            <person name="Brodie E.L."/>
            <person name="Williams K.H."/>
            <person name="Hubbard S.S."/>
            <person name="Banfield J.F."/>
        </authorList>
    </citation>
    <scope>NUCLEOTIDE SEQUENCE [LARGE SCALE GENOMIC DNA]</scope>
</reference>
<organism evidence="1 2">
    <name type="scientific">Candidatus Staskawiczbacteria bacterium RIFCSPHIGHO2_01_FULL_34_27</name>
    <dbReference type="NCBI Taxonomy" id="1802199"/>
    <lineage>
        <taxon>Bacteria</taxon>
        <taxon>Candidatus Staskawicziibacteriota</taxon>
    </lineage>
</organism>
<protein>
    <submittedName>
        <fullName evidence="1">Uncharacterized protein</fullName>
    </submittedName>
</protein>
<sequence length="136" mass="15456">MKTKVKNTSVSRFAEVVVGQKEVGLAIAKNEAELSLMQKKLKNDGFCKVETVSDIFKSPKVFFVVKETMDKDFYDVMVQYPSGQVEIFDKQVMRQQIFLPDYDNSAVICIVEINSLNTLKKRGFNLLSIVGPAFQY</sequence>
<dbReference type="AlphaFoldDB" id="A0A1G2HKR8"/>
<evidence type="ECO:0000313" key="1">
    <source>
        <dbReference type="EMBL" id="OGZ63072.1"/>
    </source>
</evidence>
<comment type="caution">
    <text evidence="1">The sequence shown here is derived from an EMBL/GenBank/DDBJ whole genome shotgun (WGS) entry which is preliminary data.</text>
</comment>
<proteinExistence type="predicted"/>
<accession>A0A1G2HKR8</accession>
<evidence type="ECO:0000313" key="2">
    <source>
        <dbReference type="Proteomes" id="UP000178991"/>
    </source>
</evidence>